<evidence type="ECO:0000256" key="22">
    <source>
        <dbReference type="ARBA" id="ARBA00048954"/>
    </source>
</evidence>
<dbReference type="GO" id="GO:0034085">
    <property type="term" value="P:establishment of sister chromatid cohesion"/>
    <property type="evidence" value="ECO:0007669"/>
    <property type="project" value="TreeGrafter"/>
</dbReference>
<evidence type="ECO:0000256" key="17">
    <source>
        <dbReference type="ARBA" id="ARBA00029709"/>
    </source>
</evidence>
<dbReference type="InterPro" id="IPR006555">
    <property type="entry name" value="ATP-dep_Helicase_C"/>
</dbReference>
<name>A0AAE0JUR1_9PEZI</name>
<dbReference type="Pfam" id="PF06733">
    <property type="entry name" value="DEAD_2"/>
    <property type="match status" value="1"/>
</dbReference>
<keyword evidence="12" id="KW-0411">Iron-sulfur</keyword>
<dbReference type="InterPro" id="IPR006554">
    <property type="entry name" value="Helicase-like_DEXD_c2"/>
</dbReference>
<comment type="similarity">
    <text evidence="3">Belongs to the DEAD box helicase family. DEAH subfamily. DDX11/CHL1 sub-subfamily.</text>
</comment>
<dbReference type="GO" id="GO:0003677">
    <property type="term" value="F:DNA binding"/>
    <property type="evidence" value="ECO:0007669"/>
    <property type="project" value="UniProtKB-KW"/>
</dbReference>
<evidence type="ECO:0000256" key="4">
    <source>
        <dbReference type="ARBA" id="ARBA00016387"/>
    </source>
</evidence>
<gene>
    <name evidence="25" type="ORF">B0T24DRAFT_640281</name>
</gene>
<dbReference type="Proteomes" id="UP001287356">
    <property type="component" value="Unassembled WGS sequence"/>
</dbReference>
<evidence type="ECO:0000313" key="25">
    <source>
        <dbReference type="EMBL" id="KAK3361877.1"/>
    </source>
</evidence>
<evidence type="ECO:0000256" key="10">
    <source>
        <dbReference type="ARBA" id="ARBA00022840"/>
    </source>
</evidence>
<comment type="cofactor">
    <cofactor evidence="1">
        <name>[4Fe-4S] cluster</name>
        <dbReference type="ChEBI" id="CHEBI:49883"/>
    </cofactor>
</comment>
<dbReference type="EMBL" id="JAULSN010000010">
    <property type="protein sequence ID" value="KAK3361877.1"/>
    <property type="molecule type" value="Genomic_DNA"/>
</dbReference>
<dbReference type="GO" id="GO:0005634">
    <property type="term" value="C:nucleus"/>
    <property type="evidence" value="ECO:0007669"/>
    <property type="project" value="UniProtKB-SubCell"/>
</dbReference>
<dbReference type="SMART" id="SM00491">
    <property type="entry name" value="HELICc2"/>
    <property type="match status" value="1"/>
</dbReference>
<comment type="subcellular location">
    <subcellularLocation>
        <location evidence="2">Nucleus</location>
    </subcellularLocation>
</comment>
<dbReference type="Pfam" id="PF13307">
    <property type="entry name" value="Helicase_C_2"/>
    <property type="match status" value="1"/>
</dbReference>
<evidence type="ECO:0000256" key="23">
    <source>
        <dbReference type="SAM" id="MobiDB-lite"/>
    </source>
</evidence>
<dbReference type="GO" id="GO:0046872">
    <property type="term" value="F:metal ion binding"/>
    <property type="evidence" value="ECO:0007669"/>
    <property type="project" value="UniProtKB-KW"/>
</dbReference>
<keyword evidence="16" id="KW-0131">Cell cycle</keyword>
<dbReference type="InterPro" id="IPR014013">
    <property type="entry name" value="Helic_SF1/SF2_ATP-bd_DinG/Rad3"/>
</dbReference>
<keyword evidence="7" id="KW-0547">Nucleotide-binding</keyword>
<keyword evidence="26" id="KW-1185">Reference proteome</keyword>
<dbReference type="GO" id="GO:0016818">
    <property type="term" value="F:hydrolase activity, acting on acid anhydrides, in phosphorus-containing anhydrides"/>
    <property type="evidence" value="ECO:0007669"/>
    <property type="project" value="InterPro"/>
</dbReference>
<evidence type="ECO:0000256" key="7">
    <source>
        <dbReference type="ARBA" id="ARBA00022741"/>
    </source>
</evidence>
<keyword evidence="8" id="KW-0378">Hydrolase</keyword>
<reference evidence="25" key="1">
    <citation type="journal article" date="2023" name="Mol. Phylogenet. Evol.">
        <title>Genome-scale phylogeny and comparative genomics of the fungal order Sordariales.</title>
        <authorList>
            <person name="Hensen N."/>
            <person name="Bonometti L."/>
            <person name="Westerberg I."/>
            <person name="Brannstrom I.O."/>
            <person name="Guillou S."/>
            <person name="Cros-Aarteil S."/>
            <person name="Calhoun S."/>
            <person name="Haridas S."/>
            <person name="Kuo A."/>
            <person name="Mondo S."/>
            <person name="Pangilinan J."/>
            <person name="Riley R."/>
            <person name="LaButti K."/>
            <person name="Andreopoulos B."/>
            <person name="Lipzen A."/>
            <person name="Chen C."/>
            <person name="Yan M."/>
            <person name="Daum C."/>
            <person name="Ng V."/>
            <person name="Clum A."/>
            <person name="Steindorff A."/>
            <person name="Ohm R.A."/>
            <person name="Martin F."/>
            <person name="Silar P."/>
            <person name="Natvig D.O."/>
            <person name="Lalanne C."/>
            <person name="Gautier V."/>
            <person name="Ament-Velasquez S.L."/>
            <person name="Kruys A."/>
            <person name="Hutchinson M.I."/>
            <person name="Powell A.J."/>
            <person name="Barry K."/>
            <person name="Miller A.N."/>
            <person name="Grigoriev I.V."/>
            <person name="Debuchy R."/>
            <person name="Gladieux P."/>
            <person name="Hiltunen Thoren M."/>
            <person name="Johannesson H."/>
        </authorList>
    </citation>
    <scope>NUCLEOTIDE SEQUENCE</scope>
    <source>
        <strain evidence="25">CBS 958.72</strain>
    </source>
</reference>
<dbReference type="InterPro" id="IPR027417">
    <property type="entry name" value="P-loop_NTPase"/>
</dbReference>
<dbReference type="PROSITE" id="PS51193">
    <property type="entry name" value="HELICASE_ATP_BIND_2"/>
    <property type="match status" value="1"/>
</dbReference>
<dbReference type="GO" id="GO:0043139">
    <property type="term" value="F:5'-3' DNA helicase activity"/>
    <property type="evidence" value="ECO:0007669"/>
    <property type="project" value="UniProtKB-EC"/>
</dbReference>
<dbReference type="EC" id="5.6.2.3" evidence="18"/>
<keyword evidence="10" id="KW-0067">ATP-binding</keyword>
<evidence type="ECO:0000256" key="3">
    <source>
        <dbReference type="ARBA" id="ARBA00008435"/>
    </source>
</evidence>
<evidence type="ECO:0000256" key="16">
    <source>
        <dbReference type="ARBA" id="ARBA00023306"/>
    </source>
</evidence>
<keyword evidence="14" id="KW-0413">Isomerase</keyword>
<keyword evidence="11" id="KW-0408">Iron</keyword>
<evidence type="ECO:0000256" key="6">
    <source>
        <dbReference type="ARBA" id="ARBA00022723"/>
    </source>
</evidence>
<feature type="domain" description="Helicase ATP-binding" evidence="24">
    <location>
        <begin position="15"/>
        <end position="442"/>
    </location>
</feature>
<proteinExistence type="inferred from homology"/>
<dbReference type="NCBIfam" id="TIGR00604">
    <property type="entry name" value="rad3"/>
    <property type="match status" value="1"/>
</dbReference>
<comment type="caution">
    <text evidence="25">The sequence shown here is derived from an EMBL/GenBank/DDBJ whole genome shotgun (WGS) entry which is preliminary data.</text>
</comment>
<evidence type="ECO:0000256" key="11">
    <source>
        <dbReference type="ARBA" id="ARBA00023004"/>
    </source>
</evidence>
<evidence type="ECO:0000256" key="12">
    <source>
        <dbReference type="ARBA" id="ARBA00023014"/>
    </source>
</evidence>
<feature type="region of interest" description="Disordered" evidence="23">
    <location>
        <begin position="129"/>
        <end position="155"/>
    </location>
</feature>
<evidence type="ECO:0000256" key="9">
    <source>
        <dbReference type="ARBA" id="ARBA00022806"/>
    </source>
</evidence>
<dbReference type="InterPro" id="IPR045028">
    <property type="entry name" value="DinG/Rad3-like"/>
</dbReference>
<evidence type="ECO:0000256" key="15">
    <source>
        <dbReference type="ARBA" id="ARBA00023242"/>
    </source>
</evidence>
<accession>A0AAE0JUR1</accession>
<evidence type="ECO:0000256" key="21">
    <source>
        <dbReference type="ARBA" id="ARBA00045702"/>
    </source>
</evidence>
<dbReference type="SUPFAM" id="SSF52540">
    <property type="entry name" value="P-loop containing nucleoside triphosphate hydrolases"/>
    <property type="match status" value="1"/>
</dbReference>
<dbReference type="FunFam" id="3.40.50.300:FF:002774">
    <property type="entry name" value="ATP-dependent DNA helicase chl1"/>
    <property type="match status" value="1"/>
</dbReference>
<organism evidence="25 26">
    <name type="scientific">Lasiosphaeria ovina</name>
    <dbReference type="NCBI Taxonomy" id="92902"/>
    <lineage>
        <taxon>Eukaryota</taxon>
        <taxon>Fungi</taxon>
        <taxon>Dikarya</taxon>
        <taxon>Ascomycota</taxon>
        <taxon>Pezizomycotina</taxon>
        <taxon>Sordariomycetes</taxon>
        <taxon>Sordariomycetidae</taxon>
        <taxon>Sordariales</taxon>
        <taxon>Lasiosphaeriaceae</taxon>
        <taxon>Lasiosphaeria</taxon>
    </lineage>
</organism>
<comment type="catalytic activity">
    <reaction evidence="22">
        <text>ATP + H2O = ADP + phosphate + H(+)</text>
        <dbReference type="Rhea" id="RHEA:13065"/>
        <dbReference type="ChEBI" id="CHEBI:15377"/>
        <dbReference type="ChEBI" id="CHEBI:15378"/>
        <dbReference type="ChEBI" id="CHEBI:30616"/>
        <dbReference type="ChEBI" id="CHEBI:43474"/>
        <dbReference type="ChEBI" id="CHEBI:456216"/>
        <dbReference type="EC" id="5.6.2.3"/>
    </reaction>
</comment>
<evidence type="ECO:0000256" key="18">
    <source>
        <dbReference type="ARBA" id="ARBA00044969"/>
    </source>
</evidence>
<dbReference type="GO" id="GO:0051536">
    <property type="term" value="F:iron-sulfur cluster binding"/>
    <property type="evidence" value="ECO:0007669"/>
    <property type="project" value="UniProtKB-KW"/>
</dbReference>
<comment type="function">
    <text evidence="21">ATP-dependent DNA helicase important for chromosome transmission and normal cell cycle progression in G(2)/M. May have a role in changing DNA topology to allow the loading of proteins involved in maintaining sister chromatid cohesion in the vicinity of the centromeres. Has a specific role in chromosome segregation during meiosis II.</text>
</comment>
<evidence type="ECO:0000256" key="14">
    <source>
        <dbReference type="ARBA" id="ARBA00023235"/>
    </source>
</evidence>
<protein>
    <recommendedName>
        <fullName evidence="5">ATP-dependent DNA helicase CHL1</fullName>
        <ecNumber evidence="18">5.6.2.3</ecNumber>
    </recommendedName>
    <alternativeName>
        <fullName evidence="4">ATP-dependent DNA helicase chl1</fullName>
    </alternativeName>
    <alternativeName>
        <fullName evidence="17">Chromosome loss protein 1</fullName>
    </alternativeName>
    <alternativeName>
        <fullName evidence="19 20">DNA 5'-3' helicase CHL1</fullName>
    </alternativeName>
</protein>
<dbReference type="PANTHER" id="PTHR11472">
    <property type="entry name" value="DNA REPAIR DEAD HELICASE RAD3/XP-D SUBFAMILY MEMBER"/>
    <property type="match status" value="1"/>
</dbReference>
<evidence type="ECO:0000256" key="19">
    <source>
        <dbReference type="ARBA" id="ARBA00044998"/>
    </source>
</evidence>
<dbReference type="InterPro" id="IPR013020">
    <property type="entry name" value="Rad3/Chl1-like"/>
</dbReference>
<evidence type="ECO:0000259" key="24">
    <source>
        <dbReference type="PROSITE" id="PS51193"/>
    </source>
</evidence>
<evidence type="ECO:0000313" key="26">
    <source>
        <dbReference type="Proteomes" id="UP001287356"/>
    </source>
</evidence>
<evidence type="ECO:0000256" key="13">
    <source>
        <dbReference type="ARBA" id="ARBA00023125"/>
    </source>
</evidence>
<reference evidence="25" key="2">
    <citation type="submission" date="2023-06" db="EMBL/GenBank/DDBJ databases">
        <authorList>
            <consortium name="Lawrence Berkeley National Laboratory"/>
            <person name="Haridas S."/>
            <person name="Hensen N."/>
            <person name="Bonometti L."/>
            <person name="Westerberg I."/>
            <person name="Brannstrom I.O."/>
            <person name="Guillou S."/>
            <person name="Cros-Aarteil S."/>
            <person name="Calhoun S."/>
            <person name="Kuo A."/>
            <person name="Mondo S."/>
            <person name="Pangilinan J."/>
            <person name="Riley R."/>
            <person name="Labutti K."/>
            <person name="Andreopoulos B."/>
            <person name="Lipzen A."/>
            <person name="Chen C."/>
            <person name="Yanf M."/>
            <person name="Daum C."/>
            <person name="Ng V."/>
            <person name="Clum A."/>
            <person name="Steindorff A."/>
            <person name="Ohm R."/>
            <person name="Martin F."/>
            <person name="Silar P."/>
            <person name="Natvig D."/>
            <person name="Lalanne C."/>
            <person name="Gautier V."/>
            <person name="Ament-Velasquez S.L."/>
            <person name="Kruys A."/>
            <person name="Hutchinson M.I."/>
            <person name="Powell A.J."/>
            <person name="Barry K."/>
            <person name="Miller A.N."/>
            <person name="Grigoriev I.V."/>
            <person name="Debuchy R."/>
            <person name="Gladieux P."/>
            <person name="Thoren M.H."/>
            <person name="Johannesson H."/>
        </authorList>
    </citation>
    <scope>NUCLEOTIDE SEQUENCE</scope>
    <source>
        <strain evidence="25">CBS 958.72</strain>
    </source>
</reference>
<dbReference type="GO" id="GO:0005524">
    <property type="term" value="F:ATP binding"/>
    <property type="evidence" value="ECO:0007669"/>
    <property type="project" value="UniProtKB-KW"/>
</dbReference>
<dbReference type="Gene3D" id="3.40.50.300">
    <property type="entry name" value="P-loop containing nucleotide triphosphate hydrolases"/>
    <property type="match status" value="3"/>
</dbReference>
<dbReference type="InterPro" id="IPR010614">
    <property type="entry name" value="RAD3-like_helicase_DEAD"/>
</dbReference>
<dbReference type="AlphaFoldDB" id="A0AAE0JUR1"/>
<sequence>MTAATKNPVNDSGVEALDFHHPFTPYDVQLQFMRTAYDVLEEGNGQVGILESPTGTGKSLSLICSTLTWLRNHKRQQYEATFNATAAGMVGEPDWMVEATLRRKRDELAKRWEEREAQLERVRAREKALEEKAGRASKRQRLDDGDDEGPFSKGKRKALDEEAEFLIDDWHDSTDGVSDGDPLSQLSKETRALLAKVGLGQAKKIEDDEGGAEDEIKIYYTSRTHSQLTQFIAELRRPTFPPSIPSELLSKGDQGDQQSTEVVKQLPLSSRQKLCINPAVSRLGSLSAINDRCTELQSKSNAKCAFMPNADNLKQTHQFRDTVLAMVPDIEDMYRIGKQIQVCPYYASRTAIPGAEVITLPYPLLLQKSARDALGIKLEGNVVIIDEAHNIMDAVANVYAAEIRLSELKRARQMLGAYVKRFGKKLKGENRVMVAQVGRVVESLSEWLDGASSLKGDQGIADPNMLLKSRGADQTNLYKLIRYIQESKLAYKIESYISHAESEEQDPSTTKISTRSSLALHTLVSFLTALTNLSAEGRTFYEKIAGSPPDIKLSYLLLSPTHAFSSIASSARAVILAGGTMSPFKDYKEHLFPTFGPEKITTLSCGHVIPPSSLCVWTLASTKPIPAGSSSSNAAASDAFEFSFQKRSDRIMIRQLGLALLNMCSVVPDGVVVFFPSYGYLDQVVAVWQAADPSRPPSKTENSTPPTKPLTLWDRLSAKKFVFRETKGSSSDEVLQSYTQAILSPTPPNPSGAAASADPKPRQTGALLLSVVGGKMSEGINFSDRLGRCVVVVGLPYPNMQSAEWKARIEYIESSTVARLMAPHTDATNDNGGSKAAPTETPLTRDQAMTQAKQAARDFYENACMRAVNQSIGRAIRHRGDYAAIVLADRRFATDRIRSKLPGWIRGGMAPASEAKGLQGLMGALSGFFRGKREEGR</sequence>
<evidence type="ECO:0000256" key="8">
    <source>
        <dbReference type="ARBA" id="ARBA00022801"/>
    </source>
</evidence>
<keyword evidence="13" id="KW-0238">DNA-binding</keyword>
<evidence type="ECO:0000256" key="20">
    <source>
        <dbReference type="ARBA" id="ARBA00045008"/>
    </source>
</evidence>
<dbReference type="SMART" id="SM00488">
    <property type="entry name" value="DEXDc2"/>
    <property type="match status" value="1"/>
</dbReference>
<keyword evidence="6" id="KW-0479">Metal-binding</keyword>
<keyword evidence="9 25" id="KW-0347">Helicase</keyword>
<feature type="region of interest" description="Disordered" evidence="23">
    <location>
        <begin position="824"/>
        <end position="845"/>
    </location>
</feature>
<dbReference type="CDD" id="cd18788">
    <property type="entry name" value="SF2_C_XPD"/>
    <property type="match status" value="1"/>
</dbReference>
<evidence type="ECO:0000256" key="2">
    <source>
        <dbReference type="ARBA" id="ARBA00004123"/>
    </source>
</evidence>
<evidence type="ECO:0000256" key="1">
    <source>
        <dbReference type="ARBA" id="ARBA00001966"/>
    </source>
</evidence>
<keyword evidence="15" id="KW-0539">Nucleus</keyword>
<dbReference type="PANTHER" id="PTHR11472:SF41">
    <property type="entry name" value="ATP-DEPENDENT DNA HELICASE DDX11-RELATED"/>
    <property type="match status" value="1"/>
</dbReference>
<dbReference type="GO" id="GO:0006139">
    <property type="term" value="P:nucleobase-containing compound metabolic process"/>
    <property type="evidence" value="ECO:0007669"/>
    <property type="project" value="InterPro"/>
</dbReference>
<evidence type="ECO:0000256" key="5">
    <source>
        <dbReference type="ARBA" id="ARBA00017386"/>
    </source>
</evidence>